<protein>
    <recommendedName>
        <fullName evidence="4">Tripartite ATP-independent periplasmic transporter, DctQ component</fullName>
    </recommendedName>
</protein>
<feature type="transmembrane region" description="Helical" evidence="1">
    <location>
        <begin position="27"/>
        <end position="49"/>
    </location>
</feature>
<gene>
    <name evidence="2" type="ORF">V144x_04500</name>
</gene>
<keyword evidence="1" id="KW-1133">Transmembrane helix</keyword>
<evidence type="ECO:0000256" key="1">
    <source>
        <dbReference type="SAM" id="Phobius"/>
    </source>
</evidence>
<accession>A0A517VPS9</accession>
<dbReference type="RefSeq" id="WP_144980712.1">
    <property type="nucleotide sequence ID" value="NZ_CP037920.1"/>
</dbReference>
<evidence type="ECO:0000313" key="3">
    <source>
        <dbReference type="Proteomes" id="UP000318704"/>
    </source>
</evidence>
<dbReference type="Proteomes" id="UP000318704">
    <property type="component" value="Chromosome"/>
</dbReference>
<reference evidence="2 3" key="1">
    <citation type="submission" date="2019-03" db="EMBL/GenBank/DDBJ databases">
        <title>Deep-cultivation of Planctomycetes and their phenomic and genomic characterization uncovers novel biology.</title>
        <authorList>
            <person name="Wiegand S."/>
            <person name="Jogler M."/>
            <person name="Boedeker C."/>
            <person name="Pinto D."/>
            <person name="Vollmers J."/>
            <person name="Rivas-Marin E."/>
            <person name="Kohn T."/>
            <person name="Peeters S.H."/>
            <person name="Heuer A."/>
            <person name="Rast P."/>
            <person name="Oberbeckmann S."/>
            <person name="Bunk B."/>
            <person name="Jeske O."/>
            <person name="Meyerdierks A."/>
            <person name="Storesund J.E."/>
            <person name="Kallscheuer N."/>
            <person name="Luecker S."/>
            <person name="Lage O.M."/>
            <person name="Pohl T."/>
            <person name="Merkel B.J."/>
            <person name="Hornburger P."/>
            <person name="Mueller R.-W."/>
            <person name="Bruemmer F."/>
            <person name="Labrenz M."/>
            <person name="Spormann A.M."/>
            <person name="Op den Camp H."/>
            <person name="Overmann J."/>
            <person name="Amann R."/>
            <person name="Jetten M.S.M."/>
            <person name="Mascher T."/>
            <person name="Medema M.H."/>
            <person name="Devos D.P."/>
            <person name="Kaster A.-K."/>
            <person name="Ovreas L."/>
            <person name="Rohde M."/>
            <person name="Galperin M.Y."/>
            <person name="Jogler C."/>
        </authorList>
    </citation>
    <scope>NUCLEOTIDE SEQUENCE [LARGE SCALE GENOMIC DNA]</scope>
    <source>
        <strain evidence="2 3">V144</strain>
    </source>
</reference>
<evidence type="ECO:0000313" key="2">
    <source>
        <dbReference type="EMBL" id="QDT95016.1"/>
    </source>
</evidence>
<dbReference type="AlphaFoldDB" id="A0A517VPS9"/>
<proteinExistence type="predicted"/>
<feature type="transmembrane region" description="Helical" evidence="1">
    <location>
        <begin position="69"/>
        <end position="90"/>
    </location>
</feature>
<sequence>MASTETMHTNEESKHPLYALVNTRTEAIIVFVFLILFSLLSLATFVILFRSEVGPGLGLIHSSIEMRIFFMPLLRALGAIFLALDLRQYLLSLGAIQRNESDAQEKLIKALRSGWTTLSVIALLAMAYAAWSFLPAP</sequence>
<organism evidence="2 3">
    <name type="scientific">Gimesia aquarii</name>
    <dbReference type="NCBI Taxonomy" id="2527964"/>
    <lineage>
        <taxon>Bacteria</taxon>
        <taxon>Pseudomonadati</taxon>
        <taxon>Planctomycetota</taxon>
        <taxon>Planctomycetia</taxon>
        <taxon>Planctomycetales</taxon>
        <taxon>Planctomycetaceae</taxon>
        <taxon>Gimesia</taxon>
    </lineage>
</organism>
<evidence type="ECO:0008006" key="4">
    <source>
        <dbReference type="Google" id="ProtNLM"/>
    </source>
</evidence>
<dbReference type="EMBL" id="CP037920">
    <property type="protein sequence ID" value="QDT95016.1"/>
    <property type="molecule type" value="Genomic_DNA"/>
</dbReference>
<dbReference type="KEGG" id="gaw:V144x_04500"/>
<keyword evidence="1" id="KW-0472">Membrane</keyword>
<name>A0A517VPS9_9PLAN</name>
<feature type="transmembrane region" description="Helical" evidence="1">
    <location>
        <begin position="110"/>
        <end position="131"/>
    </location>
</feature>
<keyword evidence="1" id="KW-0812">Transmembrane</keyword>